<feature type="domain" description="HNH nuclease" evidence="1">
    <location>
        <begin position="125"/>
        <end position="179"/>
    </location>
</feature>
<keyword evidence="2" id="KW-0378">Hydrolase</keyword>
<reference evidence="2 3" key="1">
    <citation type="submission" date="2020-07" db="EMBL/GenBank/DDBJ databases">
        <title>Taxonomic proposal: Crassvirales, a new order of highly abundant and diverse bacterial viruses.</title>
        <authorList>
            <person name="Shkoporov A.N."/>
            <person name="Stockdale S.R."/>
            <person name="Guerin E."/>
            <person name="Ross R.P."/>
            <person name="Hill C."/>
        </authorList>
    </citation>
    <scope>NUCLEOTIDE SEQUENCE [LARGE SCALE GENOMIC DNA]</scope>
</reference>
<dbReference type="GeneID" id="65129876"/>
<dbReference type="RefSeq" id="YP_010111487.1">
    <property type="nucleotide sequence ID" value="NC_055882.1"/>
</dbReference>
<name>A0A7M1S0J5_9CAUD</name>
<dbReference type="KEGG" id="vg:65129876"/>
<dbReference type="CDD" id="cd00085">
    <property type="entry name" value="HNHc"/>
    <property type="match status" value="1"/>
</dbReference>
<evidence type="ECO:0000259" key="1">
    <source>
        <dbReference type="SMART" id="SM00507"/>
    </source>
</evidence>
<accession>A0A7M1S0J5</accession>
<dbReference type="InterPro" id="IPR003615">
    <property type="entry name" value="HNH_nuc"/>
</dbReference>
<dbReference type="Gene3D" id="3.40.1800.10">
    <property type="entry name" value="His-Me finger endonucleases"/>
    <property type="match status" value="1"/>
</dbReference>
<proteinExistence type="predicted"/>
<dbReference type="EMBL" id="MT774389">
    <property type="protein sequence ID" value="QOR59329.1"/>
    <property type="molecule type" value="Genomic_DNA"/>
</dbReference>
<dbReference type="Proteomes" id="UP000593686">
    <property type="component" value="Genome"/>
</dbReference>
<dbReference type="GO" id="GO:0004519">
    <property type="term" value="F:endonuclease activity"/>
    <property type="evidence" value="ECO:0007669"/>
    <property type="project" value="UniProtKB-KW"/>
</dbReference>
<evidence type="ECO:0000313" key="2">
    <source>
        <dbReference type="EMBL" id="QOR59329.1"/>
    </source>
</evidence>
<keyword evidence="2" id="KW-0255">Endonuclease</keyword>
<dbReference type="SMART" id="SM00507">
    <property type="entry name" value="HNHc"/>
    <property type="match status" value="1"/>
</dbReference>
<protein>
    <submittedName>
        <fullName evidence="2">HNH endonuclease</fullName>
    </submittedName>
</protein>
<keyword evidence="2" id="KW-0540">Nuclease</keyword>
<organism evidence="2 3">
    <name type="scientific">uncultured phage cr116_1</name>
    <dbReference type="NCBI Taxonomy" id="2772073"/>
    <lineage>
        <taxon>Viruses</taxon>
        <taxon>Duplodnaviria</taxon>
        <taxon>Heunggongvirae</taxon>
        <taxon>Uroviricota</taxon>
        <taxon>Caudoviricetes</taxon>
        <taxon>Crassvirales</taxon>
        <taxon>Steigviridae</taxon>
        <taxon>Asinivirinae</taxon>
        <taxon>Pamirivirus</taxon>
        <taxon>Pamirivirus faecium</taxon>
    </lineage>
</organism>
<evidence type="ECO:0000313" key="3">
    <source>
        <dbReference type="Proteomes" id="UP000593686"/>
    </source>
</evidence>
<sequence length="204" mass="23818">MSQRKYNKEELDTYINIQKLTYKTIGELYGVSGNAIKKAAKRLGVSIPVRRNINLEESFNKGVILIPKEKAICKNCNKIFTKYKSSYNIYCCKKCQLEYRHKIAYQKIIDGNKSIMRANYSPSIFREDILKEQGNKCAICGISPLWNNKELVFIVDHIDGNAANNKRDNLRCICPNCDSQLDTYKSKNKNSARNYYRYYKYKEE</sequence>
<dbReference type="InterPro" id="IPR038563">
    <property type="entry name" value="Endonuclease_7_sf"/>
</dbReference>
<keyword evidence="3" id="KW-1185">Reference proteome</keyword>